<dbReference type="GO" id="GO:1990592">
    <property type="term" value="P:protein K69-linked ufmylation"/>
    <property type="evidence" value="ECO:0007669"/>
    <property type="project" value="TreeGrafter"/>
</dbReference>
<dbReference type="SUPFAM" id="SSF54495">
    <property type="entry name" value="UBC-like"/>
    <property type="match status" value="1"/>
</dbReference>
<dbReference type="Gene3D" id="3.10.110.10">
    <property type="entry name" value="Ubiquitin Conjugating Enzyme"/>
    <property type="match status" value="1"/>
</dbReference>
<gene>
    <name evidence="6" type="ORF">PROFUN_01908</name>
</gene>
<dbReference type="GO" id="GO:0061657">
    <property type="term" value="F:UFM1 conjugating enzyme activity"/>
    <property type="evidence" value="ECO:0007669"/>
    <property type="project" value="InterPro"/>
</dbReference>
<dbReference type="PANTHER" id="PTHR12921:SF0">
    <property type="entry name" value="UBIQUITIN-FOLD MODIFIER-CONJUGATING ENZYME 1"/>
    <property type="match status" value="1"/>
</dbReference>
<keyword evidence="3 4" id="KW-0833">Ubl conjugation pathway</keyword>
<dbReference type="FunCoup" id="A0A2P6NZ47">
    <property type="interactions" value="453"/>
</dbReference>
<evidence type="ECO:0000313" key="7">
    <source>
        <dbReference type="Proteomes" id="UP000241769"/>
    </source>
</evidence>
<dbReference type="PANTHER" id="PTHR12921">
    <property type="entry name" value="UBIQUITIN-FOLD MODIFIER-CONJUGATING ENZYME 1"/>
    <property type="match status" value="1"/>
</dbReference>
<protein>
    <recommendedName>
        <fullName evidence="2 4">Ubiquitin-fold modifier-conjugating enzyme 1</fullName>
    </recommendedName>
</protein>
<dbReference type="InterPro" id="IPR014806">
    <property type="entry name" value="Ufc1"/>
</dbReference>
<keyword evidence="7" id="KW-1185">Reference proteome</keyword>
<comment type="caution">
    <text evidence="6">The sequence shown here is derived from an EMBL/GenBank/DDBJ whole genome shotgun (WGS) entry which is preliminary data.</text>
</comment>
<proteinExistence type="inferred from homology"/>
<accession>A0A2P6NZ47</accession>
<comment type="function">
    <text evidence="4">E2-like enzyme which forms an intermediate with UFM1 via a thioester linkage.</text>
</comment>
<evidence type="ECO:0000256" key="1">
    <source>
        <dbReference type="ARBA" id="ARBA00008451"/>
    </source>
</evidence>
<evidence type="ECO:0000313" key="6">
    <source>
        <dbReference type="EMBL" id="PRP89188.1"/>
    </source>
</evidence>
<feature type="active site" description="Glycyl thioester intermediate" evidence="5">
    <location>
        <position position="115"/>
    </location>
</feature>
<dbReference type="CDD" id="cd11686">
    <property type="entry name" value="UBCc_UFC1"/>
    <property type="match status" value="1"/>
</dbReference>
<dbReference type="STRING" id="1890364.A0A2P6NZ47"/>
<evidence type="ECO:0000256" key="4">
    <source>
        <dbReference type="PIRNR" id="PIRNR008716"/>
    </source>
</evidence>
<sequence length="163" mass="18426">MDAGTKATVSKLPLLTVNAGPRDGDKWIARLKEEYTALIAYIKNNKDSDNDWFTLEANPEGTRWTGKCWYIHNFVKYEFDLQFDVPVSYPVSPVELELPELEGLTPKMYRGGKICLDIHFKPLWAKNTPKFGLAHALALGLAPWMAAEVPHLIEAGKLLKQQQ</sequence>
<name>A0A2P6NZ47_9EUKA</name>
<dbReference type="EMBL" id="MDYQ01000005">
    <property type="protein sequence ID" value="PRP89188.1"/>
    <property type="molecule type" value="Genomic_DNA"/>
</dbReference>
<dbReference type="OrthoDB" id="10256182at2759"/>
<dbReference type="GO" id="GO:0005737">
    <property type="term" value="C:cytoplasm"/>
    <property type="evidence" value="ECO:0007669"/>
    <property type="project" value="TreeGrafter"/>
</dbReference>
<reference evidence="6 7" key="1">
    <citation type="journal article" date="2018" name="Genome Biol. Evol.">
        <title>Multiple Roots of Fruiting Body Formation in Amoebozoa.</title>
        <authorList>
            <person name="Hillmann F."/>
            <person name="Forbes G."/>
            <person name="Novohradska S."/>
            <person name="Ferling I."/>
            <person name="Riege K."/>
            <person name="Groth M."/>
            <person name="Westermann M."/>
            <person name="Marz M."/>
            <person name="Spaller T."/>
            <person name="Winckler T."/>
            <person name="Schaap P."/>
            <person name="Glockner G."/>
        </authorList>
    </citation>
    <scope>NUCLEOTIDE SEQUENCE [LARGE SCALE GENOMIC DNA]</scope>
    <source>
        <strain evidence="6 7">Jena</strain>
    </source>
</reference>
<dbReference type="AlphaFoldDB" id="A0A2P6NZ47"/>
<dbReference type="PIRSF" id="PIRSF008716">
    <property type="entry name" value="DUF1782"/>
    <property type="match status" value="1"/>
</dbReference>
<dbReference type="InterPro" id="IPR016135">
    <property type="entry name" value="UBQ-conjugating_enzyme/RWD"/>
</dbReference>
<evidence type="ECO:0000256" key="3">
    <source>
        <dbReference type="ARBA" id="ARBA00022786"/>
    </source>
</evidence>
<dbReference type="InParanoid" id="A0A2P6NZ47"/>
<evidence type="ECO:0000256" key="5">
    <source>
        <dbReference type="PIRSR" id="PIRSR008716-1"/>
    </source>
</evidence>
<dbReference type="Proteomes" id="UP000241769">
    <property type="component" value="Unassembled WGS sequence"/>
</dbReference>
<organism evidence="6 7">
    <name type="scientific">Planoprotostelium fungivorum</name>
    <dbReference type="NCBI Taxonomy" id="1890364"/>
    <lineage>
        <taxon>Eukaryota</taxon>
        <taxon>Amoebozoa</taxon>
        <taxon>Evosea</taxon>
        <taxon>Variosea</taxon>
        <taxon>Cavosteliida</taxon>
        <taxon>Cavosteliaceae</taxon>
        <taxon>Planoprotostelium</taxon>
    </lineage>
</organism>
<evidence type="ECO:0000256" key="2">
    <source>
        <dbReference type="ARBA" id="ARBA00013306"/>
    </source>
</evidence>
<comment type="similarity">
    <text evidence="1 4">Belongs to the ubiquitin-conjugating enzyme family. UFC1 subfamily.</text>
</comment>
<dbReference type="Pfam" id="PF08694">
    <property type="entry name" value="UFC1"/>
    <property type="match status" value="1"/>
</dbReference>